<protein>
    <submittedName>
        <fullName evidence="1">Uncharacterized protein</fullName>
    </submittedName>
</protein>
<proteinExistence type="predicted"/>
<reference evidence="1" key="1">
    <citation type="submission" date="2018-07" db="EMBL/GenBank/DDBJ databases">
        <authorList>
            <person name="Quirk P.G."/>
            <person name="Krulwich T.A."/>
        </authorList>
    </citation>
    <scope>NUCLEOTIDE SEQUENCE</scope>
</reference>
<dbReference type="AlphaFoldDB" id="A0A386B1K5"/>
<name>A0A386B1K5_9CHLO</name>
<dbReference type="EMBL" id="MH591111">
    <property type="protein sequence ID" value="AYC65582.1"/>
    <property type="molecule type" value="Genomic_DNA"/>
</dbReference>
<organism evidence="1">
    <name type="scientific">Glaukea argentea</name>
    <dbReference type="NCBI Taxonomy" id="2894057"/>
    <lineage>
        <taxon>Eukaryota</taxon>
        <taxon>Viridiplantae</taxon>
        <taxon>Chlorophyta</taxon>
        <taxon>core chlorophytes</taxon>
        <taxon>Ulvophyceae</taxon>
        <taxon>TCBD clade</taxon>
        <taxon>Bryopsidales</taxon>
        <taxon>Halimedineae</taxon>
        <taxon>Halimedaceae</taxon>
        <taxon>Udoteae</taxon>
        <taxon>Glaukea</taxon>
    </lineage>
</organism>
<keyword evidence="1" id="KW-0150">Chloroplast</keyword>
<geneLocation type="chloroplast" evidence="1"/>
<gene>
    <name evidence="1" type="primary">orf138</name>
</gene>
<dbReference type="RefSeq" id="YP_009519607.1">
    <property type="nucleotide sequence ID" value="NC_039527.1"/>
</dbReference>
<accession>A0A386B1K5</accession>
<sequence>MVHTLKEFFVENLLFIPQSHDYYVFDEELCLWKHFNLEELTYFCLVKFADRNWCFNTIQQGIKSASAHAVCSLEKLQQIFINRSLIGFKNKVWNLKKQQFENLSKDHYLFSTLSLNYENVNAKNIIQIAPKICQWLLA</sequence>
<reference evidence="1" key="2">
    <citation type="journal article" date="2019" name="Mol. Phylogenet. Evol.">
        <title>Reassessment of the classification of bryopsidales (chlorophyta) based on chloroplast phylogenomic analyses.</title>
        <authorList>
            <person name="Cremen M.C."/>
            <person name="Leliaert F."/>
            <person name="West J."/>
            <person name="Lam D.W."/>
            <person name="Shimada S."/>
            <person name="Lopez-Bautista J.M."/>
            <person name="Verbruggen H."/>
        </authorList>
    </citation>
    <scope>NUCLEOTIDE SEQUENCE</scope>
</reference>
<dbReference type="GeneID" id="38279538"/>
<evidence type="ECO:0000313" key="1">
    <source>
        <dbReference type="EMBL" id="AYC65582.1"/>
    </source>
</evidence>
<keyword evidence="1" id="KW-0934">Plastid</keyword>